<sequence>MRMEGTEFKTDLRIQPFSPLTVNWICHILNGAVCNHLHRGVQRATH</sequence>
<dbReference type="EMBL" id="GBXM01091013">
    <property type="protein sequence ID" value="JAH17564.1"/>
    <property type="molecule type" value="Transcribed_RNA"/>
</dbReference>
<organism evidence="1">
    <name type="scientific">Anguilla anguilla</name>
    <name type="common">European freshwater eel</name>
    <name type="synonym">Muraena anguilla</name>
    <dbReference type="NCBI Taxonomy" id="7936"/>
    <lineage>
        <taxon>Eukaryota</taxon>
        <taxon>Metazoa</taxon>
        <taxon>Chordata</taxon>
        <taxon>Craniata</taxon>
        <taxon>Vertebrata</taxon>
        <taxon>Euteleostomi</taxon>
        <taxon>Actinopterygii</taxon>
        <taxon>Neopterygii</taxon>
        <taxon>Teleostei</taxon>
        <taxon>Anguilliformes</taxon>
        <taxon>Anguillidae</taxon>
        <taxon>Anguilla</taxon>
    </lineage>
</organism>
<proteinExistence type="predicted"/>
<evidence type="ECO:0000313" key="1">
    <source>
        <dbReference type="EMBL" id="JAH17564.1"/>
    </source>
</evidence>
<dbReference type="AlphaFoldDB" id="A0A0E9QL93"/>
<protein>
    <submittedName>
        <fullName evidence="1">Uncharacterized protein</fullName>
    </submittedName>
</protein>
<reference evidence="1" key="1">
    <citation type="submission" date="2014-11" db="EMBL/GenBank/DDBJ databases">
        <authorList>
            <person name="Amaro Gonzalez C."/>
        </authorList>
    </citation>
    <scope>NUCLEOTIDE SEQUENCE</scope>
</reference>
<reference evidence="1" key="2">
    <citation type="journal article" date="2015" name="Fish Shellfish Immunol.">
        <title>Early steps in the European eel (Anguilla anguilla)-Vibrio vulnificus interaction in the gills: Role of the RtxA13 toxin.</title>
        <authorList>
            <person name="Callol A."/>
            <person name="Pajuelo D."/>
            <person name="Ebbesson L."/>
            <person name="Teles M."/>
            <person name="MacKenzie S."/>
            <person name="Amaro C."/>
        </authorList>
    </citation>
    <scope>NUCLEOTIDE SEQUENCE</scope>
</reference>
<accession>A0A0E9QL93</accession>
<name>A0A0E9QL93_ANGAN</name>